<reference evidence="1 2" key="1">
    <citation type="submission" date="2019-02" db="EMBL/GenBank/DDBJ databases">
        <title>Deep-cultivation of Planctomycetes and their phenomic and genomic characterization uncovers novel biology.</title>
        <authorList>
            <person name="Wiegand S."/>
            <person name="Jogler M."/>
            <person name="Boedeker C."/>
            <person name="Pinto D."/>
            <person name="Vollmers J."/>
            <person name="Rivas-Marin E."/>
            <person name="Kohn T."/>
            <person name="Peeters S.H."/>
            <person name="Heuer A."/>
            <person name="Rast P."/>
            <person name="Oberbeckmann S."/>
            <person name="Bunk B."/>
            <person name="Jeske O."/>
            <person name="Meyerdierks A."/>
            <person name="Storesund J.E."/>
            <person name="Kallscheuer N."/>
            <person name="Luecker S."/>
            <person name="Lage O.M."/>
            <person name="Pohl T."/>
            <person name="Merkel B.J."/>
            <person name="Hornburger P."/>
            <person name="Mueller R.-W."/>
            <person name="Bruemmer F."/>
            <person name="Labrenz M."/>
            <person name="Spormann A.M."/>
            <person name="Op den Camp H."/>
            <person name="Overmann J."/>
            <person name="Amann R."/>
            <person name="Jetten M.S.M."/>
            <person name="Mascher T."/>
            <person name="Medema M.H."/>
            <person name="Devos D.P."/>
            <person name="Kaster A.-K."/>
            <person name="Ovreas L."/>
            <person name="Rohde M."/>
            <person name="Galperin M.Y."/>
            <person name="Jogler C."/>
        </authorList>
    </citation>
    <scope>NUCLEOTIDE SEQUENCE [LARGE SCALE GENOMIC DNA]</scope>
    <source>
        <strain evidence="1 2">Mal48</strain>
    </source>
</reference>
<accession>A0A517QI94</accession>
<dbReference type="KEGG" id="tpol:Mal48_05840"/>
<gene>
    <name evidence="1" type="ORF">Mal48_05840</name>
</gene>
<dbReference type="Proteomes" id="UP000315724">
    <property type="component" value="Chromosome"/>
</dbReference>
<protein>
    <submittedName>
        <fullName evidence="1">Uncharacterized protein</fullName>
    </submittedName>
</protein>
<evidence type="ECO:0000313" key="1">
    <source>
        <dbReference type="EMBL" id="QDT31351.1"/>
    </source>
</evidence>
<organism evidence="1 2">
    <name type="scientific">Thalassoglobus polymorphus</name>
    <dbReference type="NCBI Taxonomy" id="2527994"/>
    <lineage>
        <taxon>Bacteria</taxon>
        <taxon>Pseudomonadati</taxon>
        <taxon>Planctomycetota</taxon>
        <taxon>Planctomycetia</taxon>
        <taxon>Planctomycetales</taxon>
        <taxon>Planctomycetaceae</taxon>
        <taxon>Thalassoglobus</taxon>
    </lineage>
</organism>
<evidence type="ECO:0000313" key="2">
    <source>
        <dbReference type="Proteomes" id="UP000315724"/>
    </source>
</evidence>
<name>A0A517QI94_9PLAN</name>
<dbReference type="EMBL" id="CP036267">
    <property type="protein sequence ID" value="QDT31351.1"/>
    <property type="molecule type" value="Genomic_DNA"/>
</dbReference>
<keyword evidence="2" id="KW-1185">Reference proteome</keyword>
<sequence length="85" mass="9733">MVRIGRVVLVMMNLSCHGCANRAVRSDRSCWTLSYRRMLHLLSHGSQRPWHAIRSKQGHPASEGAATFRVNDDRSQLCWVTRISN</sequence>
<proteinExistence type="predicted"/>
<dbReference type="AlphaFoldDB" id="A0A517QI94"/>